<dbReference type="PANTHER" id="PTHR10963:SF55">
    <property type="entry name" value="GLYCOSIDE HYDROLASE FAMILY 16 PROTEIN"/>
    <property type="match status" value="1"/>
</dbReference>
<protein>
    <submittedName>
        <fullName evidence="4">Tandem-95 repeat protein</fullName>
    </submittedName>
</protein>
<dbReference type="InterPro" id="IPR013320">
    <property type="entry name" value="ConA-like_dom_sf"/>
</dbReference>
<dbReference type="Pfam" id="PF17963">
    <property type="entry name" value="Big_9"/>
    <property type="match status" value="6"/>
</dbReference>
<dbReference type="GO" id="GO:0004553">
    <property type="term" value="F:hydrolase activity, hydrolyzing O-glycosyl compounds"/>
    <property type="evidence" value="ECO:0007669"/>
    <property type="project" value="InterPro"/>
</dbReference>
<dbReference type="AlphaFoldDB" id="A0A975G1M5"/>
<feature type="compositionally biased region" description="Low complexity" evidence="2">
    <location>
        <begin position="484"/>
        <end position="517"/>
    </location>
</feature>
<dbReference type="InterPro" id="IPR000757">
    <property type="entry name" value="Beta-glucanase-like"/>
</dbReference>
<dbReference type="RefSeq" id="WP_211938892.1">
    <property type="nucleotide sequence ID" value="NZ_CP073078.1"/>
</dbReference>
<dbReference type="PROSITE" id="PS51762">
    <property type="entry name" value="GH16_2"/>
    <property type="match status" value="1"/>
</dbReference>
<accession>A0A975G1M5</accession>
<dbReference type="GO" id="GO:0005975">
    <property type="term" value="P:carbohydrate metabolic process"/>
    <property type="evidence" value="ECO:0007669"/>
    <property type="project" value="InterPro"/>
</dbReference>
<dbReference type="Gene3D" id="2.150.10.10">
    <property type="entry name" value="Serralysin-like metalloprotease, C-terminal"/>
    <property type="match status" value="2"/>
</dbReference>
<feature type="domain" description="GH16" evidence="3">
    <location>
        <begin position="217"/>
        <end position="478"/>
    </location>
</feature>
<proteinExistence type="inferred from homology"/>
<dbReference type="KEGG" id="caul:KCG34_02840"/>
<dbReference type="SUPFAM" id="SSF49899">
    <property type="entry name" value="Concanavalin A-like lectins/glucanases"/>
    <property type="match status" value="1"/>
</dbReference>
<evidence type="ECO:0000256" key="1">
    <source>
        <dbReference type="ARBA" id="ARBA00006865"/>
    </source>
</evidence>
<sequence length="1264" mass="127436">MSAVYLNFNGQAVATSAAAHAWLDTTGYGQTLTATATPTQFGDQYGGGTMIGGTGDDTFYIMDSTENISVASSTGVDTVYAWANYTLVANVNNITLEKADLTAVGNSGDDLMISGGTQDTLIAGSGSNVLVDAGSGGVFFQFNANMTTDVIYGFQASGTNHDIINLNGTGYSNFTQLQSHLTQQGSDALLTLSPTQAILIRNTLASSLTASDFGFSVSLANVTPTFDDEFNSLSLWNSATGTGTWKTSFISGNQTGALSWMSRTLAPNNEQEIYVDPSYAGSGATALGLNPFSINNGVLDITASKTPTADLSVLNNFKYTSGLITTEKSFSQTYGYFEMKAELPSGQGVWPAFWMLPADGSWPPELDVMEQIGGGQVFQTAHSVNSSGTAIANGFSSFVPGNSTGFHTYGVLWTPTTLAWYVDGVEVASMATPADMNKPMYMLVNLAVGGNWPGSPSADFTSAQMQVDYVRAYSLASLNLADGAPPSSIQSSTPSSAPQSAPSAPSTPTATPPTSAADSYQASAGHALTVSAAQGVLANDTDNNGQTMTAALAANGGPQHGTLTLNADGSFTYAPTAGYAGTDSFTYIAKDSSSTGTATTVTLTVGATAPSAVTETYSAKAGAALTVSAAQGVLANDADNNGLALTASLATNGGPQHGTLTLNADGSFTYTPTAGYSGTDSFTYVAKDSLGSSAATTVTLNVGSTAPTSHADAYGVKTGASITESAAQGVLANDVDNNGLTLTASLAANGGPQHGSLTLNADGSFTYTPTAGYAGTDSFTYIASDGLSAGTATTVTLNVAATPIVTHTAAYSVRQGSSLTTTTTNGVLSFDTDSNGLTMTASLVANGGPAHGTLTLNADGTFTYTPTAGYIGTDSFTYVASDGATTSAPVTIGLKVTAAPPLSHTDYYTAQAGSALTESASAGVLANDTDPNGLTLSASLSGSGPAHGTLTLNANGSFVYTPNAGYVGADSFKYVASDGQASGQVTTVNLTVASSAPAGAADTYSATTGKTLNISAIQGVLANDVDHNGLRLDAALTVGPTHGTLTLDANGSFIYTPNAGFTGVDTFKYTPSDSLGSGSGTLVTINVGSGTSTATVGATSSSTGAPMESQAASSVHVATSSSDHNIGSAQTVDSAFSYSLVGLGAKTLVLTGSANVTGTANAYGDHITANSGNDVLVAGGGNDTLTGGSGTDTFVFKPGTGHDTVVGFRGHDVIDLSAYLDHGYTPTLTNVGYNTEISFSNGDQITLLGINKSMLIHSTVGFTH</sequence>
<reference evidence="4" key="1">
    <citation type="submission" date="2021-04" db="EMBL/GenBank/DDBJ databases">
        <title>The complete genome sequence of Caulobacter sp. S6.</title>
        <authorList>
            <person name="Tang Y."/>
            <person name="Ouyang W."/>
            <person name="Liu Q."/>
            <person name="Huang B."/>
            <person name="Guo Z."/>
            <person name="Lei P."/>
        </authorList>
    </citation>
    <scope>NUCLEOTIDE SEQUENCE</scope>
    <source>
        <strain evidence="4">S6</strain>
    </source>
</reference>
<dbReference type="Proteomes" id="UP000676409">
    <property type="component" value="Chromosome"/>
</dbReference>
<dbReference type="CDD" id="cd08023">
    <property type="entry name" value="GH16_laminarinase_like"/>
    <property type="match status" value="1"/>
</dbReference>
<dbReference type="Gene3D" id="2.60.40.2810">
    <property type="match status" value="1"/>
</dbReference>
<dbReference type="GO" id="GO:0005509">
    <property type="term" value="F:calcium ion binding"/>
    <property type="evidence" value="ECO:0007669"/>
    <property type="project" value="InterPro"/>
</dbReference>
<organism evidence="4 5">
    <name type="scientific">Phenylobacterium montanum</name>
    <dbReference type="NCBI Taxonomy" id="2823693"/>
    <lineage>
        <taxon>Bacteria</taxon>
        <taxon>Pseudomonadati</taxon>
        <taxon>Pseudomonadota</taxon>
        <taxon>Alphaproteobacteria</taxon>
        <taxon>Caulobacterales</taxon>
        <taxon>Caulobacteraceae</taxon>
        <taxon>Phenylobacterium</taxon>
    </lineage>
</organism>
<comment type="similarity">
    <text evidence="1">Belongs to the glycosyl hydrolase 16 family.</text>
</comment>
<dbReference type="InterPro" id="IPR050546">
    <property type="entry name" value="Glycosyl_Hydrlase_16"/>
</dbReference>
<dbReference type="InterPro" id="IPR011049">
    <property type="entry name" value="Serralysin-like_metalloprot_C"/>
</dbReference>
<dbReference type="Gene3D" id="2.60.40.3440">
    <property type="match status" value="5"/>
</dbReference>
<evidence type="ECO:0000313" key="4">
    <source>
        <dbReference type="EMBL" id="QUD88842.1"/>
    </source>
</evidence>
<dbReference type="InterPro" id="IPR010221">
    <property type="entry name" value="VCBS_dom"/>
</dbReference>
<dbReference type="PROSITE" id="PS00330">
    <property type="entry name" value="HEMOLYSIN_CALCIUM"/>
    <property type="match status" value="1"/>
</dbReference>
<keyword evidence="5" id="KW-1185">Reference proteome</keyword>
<evidence type="ECO:0000313" key="5">
    <source>
        <dbReference type="Proteomes" id="UP000676409"/>
    </source>
</evidence>
<dbReference type="EMBL" id="CP073078">
    <property type="protein sequence ID" value="QUD88842.1"/>
    <property type="molecule type" value="Genomic_DNA"/>
</dbReference>
<dbReference type="SUPFAM" id="SSF51120">
    <property type="entry name" value="beta-Roll"/>
    <property type="match status" value="2"/>
</dbReference>
<dbReference type="Pfam" id="PF00722">
    <property type="entry name" value="Glyco_hydro_16"/>
    <property type="match status" value="1"/>
</dbReference>
<evidence type="ECO:0000256" key="2">
    <source>
        <dbReference type="SAM" id="MobiDB-lite"/>
    </source>
</evidence>
<dbReference type="Gene3D" id="2.60.120.200">
    <property type="match status" value="1"/>
</dbReference>
<gene>
    <name evidence="4" type="ORF">KCG34_02840</name>
</gene>
<feature type="region of interest" description="Disordered" evidence="2">
    <location>
        <begin position="484"/>
        <end position="522"/>
    </location>
</feature>
<dbReference type="NCBIfam" id="TIGR01965">
    <property type="entry name" value="VCBS_repeat"/>
    <property type="match status" value="3"/>
</dbReference>
<dbReference type="PANTHER" id="PTHR10963">
    <property type="entry name" value="GLYCOSYL HYDROLASE-RELATED"/>
    <property type="match status" value="1"/>
</dbReference>
<dbReference type="Pfam" id="PF00353">
    <property type="entry name" value="HemolysinCabind"/>
    <property type="match status" value="2"/>
</dbReference>
<evidence type="ECO:0000259" key="3">
    <source>
        <dbReference type="PROSITE" id="PS51762"/>
    </source>
</evidence>
<dbReference type="SUPFAM" id="SSF49313">
    <property type="entry name" value="Cadherin-like"/>
    <property type="match status" value="2"/>
</dbReference>
<dbReference type="GO" id="GO:0016020">
    <property type="term" value="C:membrane"/>
    <property type="evidence" value="ECO:0007669"/>
    <property type="project" value="InterPro"/>
</dbReference>
<dbReference type="InterPro" id="IPR001343">
    <property type="entry name" value="Hemolysn_Ca-bd"/>
</dbReference>
<name>A0A975G1M5_9CAUL</name>
<dbReference type="InterPro" id="IPR015919">
    <property type="entry name" value="Cadherin-like_sf"/>
</dbReference>
<dbReference type="InterPro" id="IPR018511">
    <property type="entry name" value="Hemolysin-typ_Ca-bd_CS"/>
</dbReference>
<dbReference type="NCBIfam" id="NF012211">
    <property type="entry name" value="tand_rpt_95"/>
    <property type="match status" value="6"/>
</dbReference>